<reference evidence="3" key="1">
    <citation type="submission" date="2022-02" db="EMBL/GenBank/DDBJ databases">
        <authorList>
            <person name="Henning P.M."/>
            <person name="McCubbin A.G."/>
            <person name="Shore J.S."/>
        </authorList>
    </citation>
    <scope>NUCLEOTIDE SEQUENCE</scope>
    <source>
        <strain evidence="3">F60SS</strain>
        <tissue evidence="3">Leaves</tissue>
    </source>
</reference>
<sequence length="277" mass="31129">MAAITVTGTGDQNRGTETPEREEVEEDVLVLEETVLGNQGVQSFCALGKFLGLKHVNPQAFTTVMTRIWNPLWGLEVELSEAPIWVQMLNIPLNLRTKTNVMNIASKAGRFLSFDEKSELGWGKFVRARILLNVDHPLKKSLVIRKGGGTNVEVMFRYEGIPNFCYIYGKLGHVLKECEQRSEESDEEERITYGEWLRASPRKPYSVKMEASHNPAHMSGSVQAPVESEQPEGARGVVRQLQMDREVLLEQLTRVLNLKGPANHQVHRDQIAPPSLG</sequence>
<dbReference type="PANTHER" id="PTHR31286">
    <property type="entry name" value="GLYCINE-RICH CELL WALL STRUCTURAL PROTEIN 1.8-LIKE"/>
    <property type="match status" value="1"/>
</dbReference>
<feature type="domain" description="Zinc knuckle CX2CX4HX4C" evidence="2">
    <location>
        <begin position="134"/>
        <end position="179"/>
    </location>
</feature>
<evidence type="ECO:0000259" key="2">
    <source>
        <dbReference type="Pfam" id="PF14392"/>
    </source>
</evidence>
<feature type="compositionally biased region" description="Polar residues" evidence="1">
    <location>
        <begin position="1"/>
        <end position="15"/>
    </location>
</feature>
<dbReference type="Proteomes" id="UP001141552">
    <property type="component" value="Unassembled WGS sequence"/>
</dbReference>
<feature type="region of interest" description="Disordered" evidence="1">
    <location>
        <begin position="212"/>
        <end position="233"/>
    </location>
</feature>
<evidence type="ECO:0000256" key="1">
    <source>
        <dbReference type="SAM" id="MobiDB-lite"/>
    </source>
</evidence>
<dbReference type="InterPro" id="IPR040256">
    <property type="entry name" value="At4g02000-like"/>
</dbReference>
<evidence type="ECO:0000313" key="4">
    <source>
        <dbReference type="Proteomes" id="UP001141552"/>
    </source>
</evidence>
<comment type="caution">
    <text evidence="3">The sequence shown here is derived from an EMBL/GenBank/DDBJ whole genome shotgun (WGS) entry which is preliminary data.</text>
</comment>
<keyword evidence="4" id="KW-1185">Reference proteome</keyword>
<proteinExistence type="predicted"/>
<dbReference type="InterPro" id="IPR025836">
    <property type="entry name" value="Zn_knuckle_CX2CX4HX4C"/>
</dbReference>
<dbReference type="EMBL" id="JAKUCV010001498">
    <property type="protein sequence ID" value="KAJ4846150.1"/>
    <property type="molecule type" value="Genomic_DNA"/>
</dbReference>
<dbReference type="AlphaFoldDB" id="A0A9Q0JMJ4"/>
<reference evidence="3" key="2">
    <citation type="journal article" date="2023" name="Plants (Basel)">
        <title>Annotation of the Turnera subulata (Passifloraceae) Draft Genome Reveals the S-Locus Evolved after the Divergence of Turneroideae from Passifloroideae in a Stepwise Manner.</title>
        <authorList>
            <person name="Henning P.M."/>
            <person name="Roalson E.H."/>
            <person name="Mir W."/>
            <person name="McCubbin A.G."/>
            <person name="Shore J.S."/>
        </authorList>
    </citation>
    <scope>NUCLEOTIDE SEQUENCE</scope>
    <source>
        <strain evidence="3">F60SS</strain>
    </source>
</reference>
<evidence type="ECO:0000313" key="3">
    <source>
        <dbReference type="EMBL" id="KAJ4846150.1"/>
    </source>
</evidence>
<name>A0A9Q0JMJ4_9ROSI</name>
<dbReference type="Pfam" id="PF14392">
    <property type="entry name" value="zf-CCHC_4"/>
    <property type="match status" value="1"/>
</dbReference>
<gene>
    <name evidence="3" type="ORF">Tsubulata_034325</name>
</gene>
<dbReference type="OrthoDB" id="1939268at2759"/>
<organism evidence="3 4">
    <name type="scientific">Turnera subulata</name>
    <dbReference type="NCBI Taxonomy" id="218843"/>
    <lineage>
        <taxon>Eukaryota</taxon>
        <taxon>Viridiplantae</taxon>
        <taxon>Streptophyta</taxon>
        <taxon>Embryophyta</taxon>
        <taxon>Tracheophyta</taxon>
        <taxon>Spermatophyta</taxon>
        <taxon>Magnoliopsida</taxon>
        <taxon>eudicotyledons</taxon>
        <taxon>Gunneridae</taxon>
        <taxon>Pentapetalae</taxon>
        <taxon>rosids</taxon>
        <taxon>fabids</taxon>
        <taxon>Malpighiales</taxon>
        <taxon>Passifloraceae</taxon>
        <taxon>Turnera</taxon>
    </lineage>
</organism>
<accession>A0A9Q0JMJ4</accession>
<protein>
    <recommendedName>
        <fullName evidence="2">Zinc knuckle CX2CX4HX4C domain-containing protein</fullName>
    </recommendedName>
</protein>
<dbReference type="PANTHER" id="PTHR31286:SF167">
    <property type="entry name" value="OS09G0268800 PROTEIN"/>
    <property type="match status" value="1"/>
</dbReference>
<feature type="region of interest" description="Disordered" evidence="1">
    <location>
        <begin position="1"/>
        <end position="23"/>
    </location>
</feature>